<accession>A0A9P4PXE5</accession>
<protein>
    <submittedName>
        <fullName evidence="1">Uncharacterized protein</fullName>
    </submittedName>
</protein>
<dbReference type="OrthoDB" id="3800698at2759"/>
<evidence type="ECO:0000313" key="1">
    <source>
        <dbReference type="EMBL" id="KAF2450993.1"/>
    </source>
</evidence>
<reference evidence="1" key="1">
    <citation type="journal article" date="2020" name="Stud. Mycol.">
        <title>101 Dothideomycetes genomes: a test case for predicting lifestyles and emergence of pathogens.</title>
        <authorList>
            <person name="Haridas S."/>
            <person name="Albert R."/>
            <person name="Binder M."/>
            <person name="Bloem J."/>
            <person name="Labutti K."/>
            <person name="Salamov A."/>
            <person name="Andreopoulos B."/>
            <person name="Baker S."/>
            <person name="Barry K."/>
            <person name="Bills G."/>
            <person name="Bluhm B."/>
            <person name="Cannon C."/>
            <person name="Castanera R."/>
            <person name="Culley D."/>
            <person name="Daum C."/>
            <person name="Ezra D."/>
            <person name="Gonzalez J."/>
            <person name="Henrissat B."/>
            <person name="Kuo A."/>
            <person name="Liang C."/>
            <person name="Lipzen A."/>
            <person name="Lutzoni F."/>
            <person name="Magnuson J."/>
            <person name="Mondo S."/>
            <person name="Nolan M."/>
            <person name="Ohm R."/>
            <person name="Pangilinan J."/>
            <person name="Park H.-J."/>
            <person name="Ramirez L."/>
            <person name="Alfaro M."/>
            <person name="Sun H."/>
            <person name="Tritt A."/>
            <person name="Yoshinaga Y."/>
            <person name="Zwiers L.-H."/>
            <person name="Turgeon B."/>
            <person name="Goodwin S."/>
            <person name="Spatafora J."/>
            <person name="Crous P."/>
            <person name="Grigoriev I."/>
        </authorList>
    </citation>
    <scope>NUCLEOTIDE SEQUENCE</scope>
    <source>
        <strain evidence="1">CBS 690.94</strain>
    </source>
</reference>
<organism evidence="1 2">
    <name type="scientific">Karstenula rhodostoma CBS 690.94</name>
    <dbReference type="NCBI Taxonomy" id="1392251"/>
    <lineage>
        <taxon>Eukaryota</taxon>
        <taxon>Fungi</taxon>
        <taxon>Dikarya</taxon>
        <taxon>Ascomycota</taxon>
        <taxon>Pezizomycotina</taxon>
        <taxon>Dothideomycetes</taxon>
        <taxon>Pleosporomycetidae</taxon>
        <taxon>Pleosporales</taxon>
        <taxon>Massarineae</taxon>
        <taxon>Didymosphaeriaceae</taxon>
        <taxon>Karstenula</taxon>
    </lineage>
</organism>
<sequence length="487" mass="53863">MEPVNESTPLNDLGIQSVQHDLDSHNVAATSGGWNEHTLRTLSSLNSNPYNQDNEEMEMRGFIGFPSAGAVIDYLLAREFQHIDCVCVVDVHDLKNLAPVNAGLPEANLVIPTLTRGYIMAALTENSPHAEHVAEYIGKPPEPAGDADEFDMPMGFAEWWLSVGGRFWVRGLDKDGNPPACPDMPVDLNVQMEDDVNMDTPLDLDVEVPQNSAQVDVQAAHQQNAAPYSSRTAASAKHLRSISGRYGLYMHHTFSTGSLRMWSEMGIELPATVAQQHISYHPIFSFAPVYNVDLRLLGDIPVTDVELLTFFPDHLVFWPDMIYRLCSAGWQTAGMLRVMYAARGVNTYSAEDKGVMARDNSRVGHSRRILGVKVEEEPRLEPYTDLAMANWREPRKGDVMKYTCLRKLTDYYVSDLADGVLPYMFPDGENGGPLTGAIRITRTHPDDAEVKALKLSGVSAFLKKHSLYPAAVSAGPQNPPTPVQKQT</sequence>
<evidence type="ECO:0000313" key="2">
    <source>
        <dbReference type="Proteomes" id="UP000799764"/>
    </source>
</evidence>
<dbReference type="AlphaFoldDB" id="A0A9P4PXE5"/>
<dbReference type="Proteomes" id="UP000799764">
    <property type="component" value="Unassembled WGS sequence"/>
</dbReference>
<dbReference type="EMBL" id="MU001493">
    <property type="protein sequence ID" value="KAF2450993.1"/>
    <property type="molecule type" value="Genomic_DNA"/>
</dbReference>
<name>A0A9P4PXE5_9PLEO</name>
<gene>
    <name evidence="1" type="ORF">P171DRAFT_480041</name>
</gene>
<proteinExistence type="predicted"/>
<comment type="caution">
    <text evidence="1">The sequence shown here is derived from an EMBL/GenBank/DDBJ whole genome shotgun (WGS) entry which is preliminary data.</text>
</comment>
<keyword evidence="2" id="KW-1185">Reference proteome</keyword>